<dbReference type="InterPro" id="IPR044516">
    <property type="entry name" value="UXS-like"/>
</dbReference>
<dbReference type="EMBL" id="AGYR01000030">
    <property type="protein sequence ID" value="ENZ13521.1"/>
    <property type="molecule type" value="Genomic_DNA"/>
</dbReference>
<dbReference type="HOGENOM" id="CLU_007383_4_0_9"/>
<name>A0A0E2H9S5_9FIRM</name>
<dbReference type="Proteomes" id="UP000013085">
    <property type="component" value="Unassembled WGS sequence"/>
</dbReference>
<sequence length="344" mass="38988">MKLTELEIQAYETYIKEYDFSEYLYNKTVLVTGSKGIIGSGLIRWILLSNEKFGTNTHIIASSRNPDRIPEYIDPDDNISFCRFGEEGRIQDKVDFIIHTAAPTSNKVFKEQPVESLRAIIDGTETILDLARRQENCSVIYLSSEEAYGTPTASEPVKELFVGAIDSLNVRNCYPLGKKASELLCRAYFEEYGLNVKIIRPTVILGLYQPYDSVKVEAEILRCIIENKNLYMKSNGMTKKCVIYTMDALSAVLTVLFKGEAGEAYNATNPETYETVKDRAYKAFAKFNPKVTIEFAEQDTSMASGYLPQRALQEDISKISTLGWRPLASMDDIYELDIMRFSEK</sequence>
<dbReference type="GO" id="GO:0048040">
    <property type="term" value="F:UDP-glucuronate decarboxylase activity"/>
    <property type="evidence" value="ECO:0007669"/>
    <property type="project" value="TreeGrafter"/>
</dbReference>
<dbReference type="AlphaFoldDB" id="A0A0E2H9S5"/>
<dbReference type="PANTHER" id="PTHR43078:SF6">
    <property type="entry name" value="UDP-GLUCURONIC ACID DECARBOXYLASE 1"/>
    <property type="match status" value="1"/>
</dbReference>
<evidence type="ECO:0000256" key="2">
    <source>
        <dbReference type="ARBA" id="ARBA00022793"/>
    </source>
</evidence>
<keyword evidence="3" id="KW-0520">NAD</keyword>
<evidence type="ECO:0000313" key="6">
    <source>
        <dbReference type="EMBL" id="ENZ13521.1"/>
    </source>
</evidence>
<comment type="caution">
    <text evidence="6">The sequence shown here is derived from an EMBL/GenBank/DDBJ whole genome shotgun (WGS) entry which is preliminary data.</text>
</comment>
<dbReference type="PATRIC" id="fig|999408.3.peg.2944"/>
<evidence type="ECO:0000256" key="3">
    <source>
        <dbReference type="ARBA" id="ARBA00023027"/>
    </source>
</evidence>
<proteinExistence type="predicted"/>
<keyword evidence="4" id="KW-0456">Lyase</keyword>
<accession>A0A0E2H9S5</accession>
<dbReference type="GO" id="GO:0005737">
    <property type="term" value="C:cytoplasm"/>
    <property type="evidence" value="ECO:0007669"/>
    <property type="project" value="TreeGrafter"/>
</dbReference>
<feature type="domain" description="NAD-dependent epimerase/dehydratase" evidence="5">
    <location>
        <begin position="29"/>
        <end position="266"/>
    </location>
</feature>
<evidence type="ECO:0000256" key="4">
    <source>
        <dbReference type="ARBA" id="ARBA00023239"/>
    </source>
</evidence>
<dbReference type="InterPro" id="IPR001509">
    <property type="entry name" value="Epimerase_deHydtase"/>
</dbReference>
<dbReference type="Gene3D" id="3.40.50.720">
    <property type="entry name" value="NAD(P)-binding Rossmann-like Domain"/>
    <property type="match status" value="1"/>
</dbReference>
<dbReference type="Pfam" id="PF01370">
    <property type="entry name" value="Epimerase"/>
    <property type="match status" value="1"/>
</dbReference>
<gene>
    <name evidence="6" type="ORF">HMPREF1090_02725</name>
</gene>
<dbReference type="GO" id="GO:0042732">
    <property type="term" value="P:D-xylose metabolic process"/>
    <property type="evidence" value="ECO:0007669"/>
    <property type="project" value="InterPro"/>
</dbReference>
<evidence type="ECO:0000256" key="1">
    <source>
        <dbReference type="ARBA" id="ARBA00001911"/>
    </source>
</evidence>
<evidence type="ECO:0000313" key="7">
    <source>
        <dbReference type="Proteomes" id="UP000013085"/>
    </source>
</evidence>
<dbReference type="GO" id="GO:0070403">
    <property type="term" value="F:NAD+ binding"/>
    <property type="evidence" value="ECO:0007669"/>
    <property type="project" value="InterPro"/>
</dbReference>
<keyword evidence="2" id="KW-0210">Decarboxylase</keyword>
<protein>
    <recommendedName>
        <fullName evidence="5">NAD-dependent epimerase/dehydratase domain-containing protein</fullName>
    </recommendedName>
</protein>
<reference evidence="6 7" key="1">
    <citation type="submission" date="2013-01" db="EMBL/GenBank/DDBJ databases">
        <title>The Genome Sequence of Clostridium clostridioforme 90A8.</title>
        <authorList>
            <consortium name="The Broad Institute Genome Sequencing Platform"/>
            <person name="Earl A."/>
            <person name="Ward D."/>
            <person name="Feldgarden M."/>
            <person name="Gevers D."/>
            <person name="Courvalin P."/>
            <person name="Lambert T."/>
            <person name="Walker B."/>
            <person name="Young S.K."/>
            <person name="Zeng Q."/>
            <person name="Gargeya S."/>
            <person name="Fitzgerald M."/>
            <person name="Haas B."/>
            <person name="Abouelleil A."/>
            <person name="Alvarado L."/>
            <person name="Arachchi H.M."/>
            <person name="Berlin A.M."/>
            <person name="Chapman S.B."/>
            <person name="Dewar J."/>
            <person name="Goldberg J."/>
            <person name="Griggs A."/>
            <person name="Gujja S."/>
            <person name="Hansen M."/>
            <person name="Howarth C."/>
            <person name="Imamovic A."/>
            <person name="Larimer J."/>
            <person name="McCowan C."/>
            <person name="Murphy C."/>
            <person name="Neiman D."/>
            <person name="Pearson M."/>
            <person name="Priest M."/>
            <person name="Roberts A."/>
            <person name="Saif S."/>
            <person name="Shea T."/>
            <person name="Sisk P."/>
            <person name="Sykes S."/>
            <person name="Wortman J."/>
            <person name="Nusbaum C."/>
            <person name="Birren B."/>
        </authorList>
    </citation>
    <scope>NUCLEOTIDE SEQUENCE [LARGE SCALE GENOMIC DNA]</scope>
    <source>
        <strain evidence="6 7">90A8</strain>
    </source>
</reference>
<dbReference type="RefSeq" id="WP_002595955.1">
    <property type="nucleotide sequence ID" value="NZ_KB851022.1"/>
</dbReference>
<dbReference type="InterPro" id="IPR036291">
    <property type="entry name" value="NAD(P)-bd_dom_sf"/>
</dbReference>
<evidence type="ECO:0000259" key="5">
    <source>
        <dbReference type="Pfam" id="PF01370"/>
    </source>
</evidence>
<organism evidence="6 7">
    <name type="scientific">[Clostridium] clostridioforme 90A8</name>
    <dbReference type="NCBI Taxonomy" id="999408"/>
    <lineage>
        <taxon>Bacteria</taxon>
        <taxon>Bacillati</taxon>
        <taxon>Bacillota</taxon>
        <taxon>Clostridia</taxon>
        <taxon>Lachnospirales</taxon>
        <taxon>Lachnospiraceae</taxon>
        <taxon>Enterocloster</taxon>
    </lineage>
</organism>
<dbReference type="SUPFAM" id="SSF51735">
    <property type="entry name" value="NAD(P)-binding Rossmann-fold domains"/>
    <property type="match status" value="1"/>
</dbReference>
<dbReference type="PANTHER" id="PTHR43078">
    <property type="entry name" value="UDP-GLUCURONIC ACID DECARBOXYLASE-RELATED"/>
    <property type="match status" value="1"/>
</dbReference>
<comment type="cofactor">
    <cofactor evidence="1">
        <name>NAD(+)</name>
        <dbReference type="ChEBI" id="CHEBI:57540"/>
    </cofactor>
</comment>